<evidence type="ECO:0000313" key="3">
    <source>
        <dbReference type="Proteomes" id="UP000279259"/>
    </source>
</evidence>
<dbReference type="InterPro" id="IPR007361">
    <property type="entry name" value="DUF427"/>
</dbReference>
<dbReference type="PANTHER" id="PTHR34310">
    <property type="entry name" value="DUF427 DOMAIN PROTEIN (AFU_ORTHOLOGUE AFUA_3G02220)"/>
    <property type="match status" value="1"/>
</dbReference>
<dbReference type="Proteomes" id="UP000279259">
    <property type="component" value="Unassembled WGS sequence"/>
</dbReference>
<dbReference type="OrthoDB" id="18996at2759"/>
<dbReference type="STRING" id="1890683.A0A427Y269"/>
<dbReference type="Pfam" id="PF04248">
    <property type="entry name" value="NTP_transf_9"/>
    <property type="match status" value="1"/>
</dbReference>
<evidence type="ECO:0000259" key="1">
    <source>
        <dbReference type="Pfam" id="PF04248"/>
    </source>
</evidence>
<dbReference type="PANTHER" id="PTHR34310:SF5">
    <property type="entry name" value="DUF427 DOMAIN PROTEIN (AFU_ORTHOLOGUE AFUA_3G02220)"/>
    <property type="match status" value="1"/>
</dbReference>
<feature type="domain" description="DUF427" evidence="1">
    <location>
        <begin position="11"/>
        <end position="99"/>
    </location>
</feature>
<reference evidence="2 3" key="1">
    <citation type="submission" date="2018-11" db="EMBL/GenBank/DDBJ databases">
        <title>Genome sequence of Saitozyma podzolica DSM 27192.</title>
        <authorList>
            <person name="Aliyu H."/>
            <person name="Gorte O."/>
            <person name="Ochsenreither K."/>
        </authorList>
    </citation>
    <scope>NUCLEOTIDE SEQUENCE [LARGE SCALE GENOMIC DNA]</scope>
    <source>
        <strain evidence="2 3">DSM 27192</strain>
    </source>
</reference>
<dbReference type="Gene3D" id="2.170.150.40">
    <property type="entry name" value="Domain of unknown function (DUF427)"/>
    <property type="match status" value="1"/>
</dbReference>
<dbReference type="EMBL" id="RSCD01000021">
    <property type="protein sequence ID" value="RSH85177.1"/>
    <property type="molecule type" value="Genomic_DNA"/>
</dbReference>
<comment type="caution">
    <text evidence="2">The sequence shown here is derived from an EMBL/GenBank/DDBJ whole genome shotgun (WGS) entry which is preliminary data.</text>
</comment>
<dbReference type="AlphaFoldDB" id="A0A427Y269"/>
<keyword evidence="3" id="KW-1185">Reference proteome</keyword>
<proteinExistence type="predicted"/>
<protein>
    <recommendedName>
        <fullName evidence="1">DUF427 domain-containing protein</fullName>
    </recommendedName>
</protein>
<organism evidence="2 3">
    <name type="scientific">Saitozyma podzolica</name>
    <dbReference type="NCBI Taxonomy" id="1890683"/>
    <lineage>
        <taxon>Eukaryota</taxon>
        <taxon>Fungi</taxon>
        <taxon>Dikarya</taxon>
        <taxon>Basidiomycota</taxon>
        <taxon>Agaricomycotina</taxon>
        <taxon>Tremellomycetes</taxon>
        <taxon>Tremellales</taxon>
        <taxon>Trimorphomycetaceae</taxon>
        <taxon>Saitozyma</taxon>
    </lineage>
</organism>
<sequence length="114" mass="12897">MVPTAHNETAVYLGDKIIAQAMNEDLEKVEDRWYFPETALVDRHRFTLSETHTTCPFKGEASYFNYETEDGKIIEDVAWCVLPHPKPGAEAVLNRVSFYIGKIPGMRLAEPPVA</sequence>
<evidence type="ECO:0000313" key="2">
    <source>
        <dbReference type="EMBL" id="RSH85177.1"/>
    </source>
</evidence>
<accession>A0A427Y269</accession>
<name>A0A427Y269_9TREE</name>
<dbReference type="InterPro" id="IPR038694">
    <property type="entry name" value="DUF427_sf"/>
</dbReference>
<gene>
    <name evidence="2" type="ORF">EHS25_004984</name>
</gene>